<feature type="compositionally biased region" description="Basic and acidic residues" evidence="4">
    <location>
        <begin position="1491"/>
        <end position="1516"/>
    </location>
</feature>
<feature type="compositionally biased region" description="Basic and acidic residues" evidence="4">
    <location>
        <begin position="2234"/>
        <end position="2255"/>
    </location>
</feature>
<gene>
    <name evidence="6" type="ORF">Pcinc_030238</name>
</gene>
<evidence type="ECO:0000259" key="5">
    <source>
        <dbReference type="PROSITE" id="PS50235"/>
    </source>
</evidence>
<feature type="compositionally biased region" description="Basic and acidic residues" evidence="4">
    <location>
        <begin position="663"/>
        <end position="685"/>
    </location>
</feature>
<feature type="compositionally biased region" description="Basic and acidic residues" evidence="4">
    <location>
        <begin position="1890"/>
        <end position="1914"/>
    </location>
</feature>
<feature type="compositionally biased region" description="Polar residues" evidence="4">
    <location>
        <begin position="396"/>
        <end position="469"/>
    </location>
</feature>
<evidence type="ECO:0000256" key="1">
    <source>
        <dbReference type="ARBA" id="ARBA00022737"/>
    </source>
</evidence>
<feature type="region of interest" description="Disordered" evidence="4">
    <location>
        <begin position="1928"/>
        <end position="2031"/>
    </location>
</feature>
<protein>
    <recommendedName>
        <fullName evidence="5">USP domain-containing protein</fullName>
    </recommendedName>
</protein>
<feature type="repeat" description="ANK" evidence="3">
    <location>
        <begin position="273"/>
        <end position="305"/>
    </location>
</feature>
<dbReference type="PROSITE" id="PS50088">
    <property type="entry name" value="ANK_REPEAT"/>
    <property type="match status" value="4"/>
</dbReference>
<evidence type="ECO:0000256" key="4">
    <source>
        <dbReference type="SAM" id="MobiDB-lite"/>
    </source>
</evidence>
<feature type="domain" description="USP" evidence="5">
    <location>
        <begin position="2641"/>
        <end position="2955"/>
    </location>
</feature>
<feature type="compositionally biased region" description="Basic residues" evidence="4">
    <location>
        <begin position="1298"/>
        <end position="1307"/>
    </location>
</feature>
<dbReference type="Gene3D" id="3.90.70.10">
    <property type="entry name" value="Cysteine proteinases"/>
    <property type="match status" value="1"/>
</dbReference>
<feature type="compositionally biased region" description="Basic and acidic residues" evidence="4">
    <location>
        <begin position="736"/>
        <end position="745"/>
    </location>
</feature>
<dbReference type="Gene3D" id="1.25.40.20">
    <property type="entry name" value="Ankyrin repeat-containing domain"/>
    <property type="match status" value="1"/>
</dbReference>
<feature type="compositionally biased region" description="Basic and acidic residues" evidence="4">
    <location>
        <begin position="1939"/>
        <end position="1956"/>
    </location>
</feature>
<feature type="compositionally biased region" description="Polar residues" evidence="4">
    <location>
        <begin position="1738"/>
        <end position="1748"/>
    </location>
</feature>
<feature type="region of interest" description="Disordered" evidence="4">
    <location>
        <begin position="647"/>
        <end position="696"/>
    </location>
</feature>
<feature type="compositionally biased region" description="Basic and acidic residues" evidence="4">
    <location>
        <begin position="1188"/>
        <end position="1234"/>
    </location>
</feature>
<feature type="compositionally biased region" description="Basic and acidic residues" evidence="4">
    <location>
        <begin position="906"/>
        <end position="923"/>
    </location>
</feature>
<feature type="compositionally biased region" description="Basic and acidic residues" evidence="4">
    <location>
        <begin position="2136"/>
        <end position="2183"/>
    </location>
</feature>
<feature type="compositionally biased region" description="Basic and acidic residues" evidence="4">
    <location>
        <begin position="1805"/>
        <end position="1817"/>
    </location>
</feature>
<feature type="compositionally biased region" description="Basic and acidic residues" evidence="4">
    <location>
        <begin position="617"/>
        <end position="627"/>
    </location>
</feature>
<evidence type="ECO:0000256" key="3">
    <source>
        <dbReference type="PROSITE-ProRule" id="PRU00023"/>
    </source>
</evidence>
<feature type="compositionally biased region" description="Basic and acidic residues" evidence="4">
    <location>
        <begin position="1700"/>
        <end position="1718"/>
    </location>
</feature>
<dbReference type="PANTHER" id="PTHR24173">
    <property type="entry name" value="ANKYRIN REPEAT CONTAINING"/>
    <property type="match status" value="1"/>
</dbReference>
<feature type="compositionally biased region" description="Basic and acidic residues" evidence="4">
    <location>
        <begin position="1361"/>
        <end position="1409"/>
    </location>
</feature>
<feature type="compositionally biased region" description="Basic and acidic residues" evidence="4">
    <location>
        <begin position="1264"/>
        <end position="1290"/>
    </location>
</feature>
<feature type="region of interest" description="Disordered" evidence="4">
    <location>
        <begin position="1656"/>
        <end position="1914"/>
    </location>
</feature>
<feature type="region of interest" description="Disordered" evidence="4">
    <location>
        <begin position="394"/>
        <end position="469"/>
    </location>
</feature>
<feature type="compositionally biased region" description="Basic and acidic residues" evidence="4">
    <location>
        <begin position="1524"/>
        <end position="1604"/>
    </location>
</feature>
<feature type="region of interest" description="Disordered" evidence="4">
    <location>
        <begin position="495"/>
        <end position="515"/>
    </location>
</feature>
<feature type="repeat" description="ANK" evidence="3">
    <location>
        <begin position="240"/>
        <end position="272"/>
    </location>
</feature>
<dbReference type="PANTHER" id="PTHR24173:SF74">
    <property type="entry name" value="ANKYRIN REPEAT DOMAIN-CONTAINING PROTEIN 16"/>
    <property type="match status" value="1"/>
</dbReference>
<evidence type="ECO:0000313" key="7">
    <source>
        <dbReference type="Proteomes" id="UP001286313"/>
    </source>
</evidence>
<dbReference type="Pfam" id="PF00023">
    <property type="entry name" value="Ank"/>
    <property type="match status" value="1"/>
</dbReference>
<dbReference type="Pfam" id="PF12796">
    <property type="entry name" value="Ank_2"/>
    <property type="match status" value="1"/>
</dbReference>
<dbReference type="SUPFAM" id="SSF54001">
    <property type="entry name" value="Cysteine proteinases"/>
    <property type="match status" value="1"/>
</dbReference>
<proteinExistence type="predicted"/>
<dbReference type="PROSITE" id="PS50235">
    <property type="entry name" value="USP_3"/>
    <property type="match status" value="1"/>
</dbReference>
<accession>A0AAE1EYR7</accession>
<feature type="region of interest" description="Disordered" evidence="4">
    <location>
        <begin position="867"/>
        <end position="923"/>
    </location>
</feature>
<keyword evidence="1" id="KW-0677">Repeat</keyword>
<feature type="compositionally biased region" description="Basic and acidic residues" evidence="4">
    <location>
        <begin position="1622"/>
        <end position="1637"/>
    </location>
</feature>
<evidence type="ECO:0000313" key="6">
    <source>
        <dbReference type="EMBL" id="KAK3864042.1"/>
    </source>
</evidence>
<keyword evidence="7" id="KW-1185">Reference proteome</keyword>
<evidence type="ECO:0000256" key="2">
    <source>
        <dbReference type="ARBA" id="ARBA00023043"/>
    </source>
</evidence>
<feature type="compositionally biased region" description="Polar residues" evidence="4">
    <location>
        <begin position="1087"/>
        <end position="1097"/>
    </location>
</feature>
<feature type="region of interest" description="Disordered" evidence="4">
    <location>
        <begin position="1068"/>
        <end position="1307"/>
    </location>
</feature>
<feature type="repeat" description="ANK" evidence="3">
    <location>
        <begin position="306"/>
        <end position="338"/>
    </location>
</feature>
<feature type="region of interest" description="Disordered" evidence="4">
    <location>
        <begin position="721"/>
        <end position="798"/>
    </location>
</feature>
<feature type="compositionally biased region" description="Polar residues" evidence="4">
    <location>
        <begin position="495"/>
        <end position="513"/>
    </location>
</feature>
<feature type="compositionally biased region" description="Basic and acidic residues" evidence="4">
    <location>
        <begin position="1110"/>
        <end position="1136"/>
    </location>
</feature>
<dbReference type="PROSITE" id="PS50297">
    <property type="entry name" value="ANK_REP_REGION"/>
    <property type="match status" value="3"/>
</dbReference>
<feature type="region of interest" description="Disordered" evidence="4">
    <location>
        <begin position="2214"/>
        <end position="2265"/>
    </location>
</feature>
<feature type="compositionally biased region" description="Basic and acidic residues" evidence="4">
    <location>
        <begin position="773"/>
        <end position="790"/>
    </location>
</feature>
<feature type="compositionally biased region" description="Basic residues" evidence="4">
    <location>
        <begin position="1723"/>
        <end position="1736"/>
    </location>
</feature>
<feature type="compositionally biased region" description="Polar residues" evidence="4">
    <location>
        <begin position="872"/>
        <end position="882"/>
    </location>
</feature>
<feature type="region of interest" description="Disordered" evidence="4">
    <location>
        <begin position="2123"/>
        <end position="2183"/>
    </location>
</feature>
<dbReference type="InterPro" id="IPR038765">
    <property type="entry name" value="Papain-like_cys_pep_sf"/>
</dbReference>
<dbReference type="InterPro" id="IPR036770">
    <property type="entry name" value="Ankyrin_rpt-contain_sf"/>
</dbReference>
<feature type="region of interest" description="Disordered" evidence="4">
    <location>
        <begin position="1319"/>
        <end position="1642"/>
    </location>
</feature>
<keyword evidence="2 3" id="KW-0040">ANK repeat</keyword>
<dbReference type="SUPFAM" id="SSF48403">
    <property type="entry name" value="Ankyrin repeat"/>
    <property type="match status" value="1"/>
</dbReference>
<dbReference type="InterPro" id="IPR028889">
    <property type="entry name" value="USP"/>
</dbReference>
<feature type="repeat" description="ANK" evidence="3">
    <location>
        <begin position="203"/>
        <end position="235"/>
    </location>
</feature>
<comment type="caution">
    <text evidence="6">The sequence shown here is derived from an EMBL/GenBank/DDBJ whole genome shotgun (WGS) entry which is preliminary data.</text>
</comment>
<feature type="compositionally biased region" description="Basic and acidic residues" evidence="4">
    <location>
        <begin position="1332"/>
        <end position="1354"/>
    </location>
</feature>
<feature type="compositionally biased region" description="Basic and acidic residues" evidence="4">
    <location>
        <begin position="1830"/>
        <end position="1846"/>
    </location>
</feature>
<feature type="region of interest" description="Disordered" evidence="4">
    <location>
        <begin position="604"/>
        <end position="627"/>
    </location>
</feature>
<dbReference type="InterPro" id="IPR002110">
    <property type="entry name" value="Ankyrin_rpt"/>
</dbReference>
<reference evidence="6" key="1">
    <citation type="submission" date="2023-10" db="EMBL/GenBank/DDBJ databases">
        <title>Genome assemblies of two species of porcelain crab, Petrolisthes cinctipes and Petrolisthes manimaculis (Anomura: Porcellanidae).</title>
        <authorList>
            <person name="Angst P."/>
        </authorList>
    </citation>
    <scope>NUCLEOTIDE SEQUENCE</scope>
    <source>
        <strain evidence="6">PB745_01</strain>
        <tissue evidence="6">Gill</tissue>
    </source>
</reference>
<name>A0AAE1EYR7_PETCI</name>
<feature type="compositionally biased region" description="Basic and acidic residues" evidence="4">
    <location>
        <begin position="1993"/>
        <end position="2029"/>
    </location>
</feature>
<organism evidence="6 7">
    <name type="scientific">Petrolisthes cinctipes</name>
    <name type="common">Flat porcelain crab</name>
    <dbReference type="NCBI Taxonomy" id="88211"/>
    <lineage>
        <taxon>Eukaryota</taxon>
        <taxon>Metazoa</taxon>
        <taxon>Ecdysozoa</taxon>
        <taxon>Arthropoda</taxon>
        <taxon>Crustacea</taxon>
        <taxon>Multicrustacea</taxon>
        <taxon>Malacostraca</taxon>
        <taxon>Eumalacostraca</taxon>
        <taxon>Eucarida</taxon>
        <taxon>Decapoda</taxon>
        <taxon>Pleocyemata</taxon>
        <taxon>Anomura</taxon>
        <taxon>Galatheoidea</taxon>
        <taxon>Porcellanidae</taxon>
        <taxon>Petrolisthes</taxon>
    </lineage>
</organism>
<feature type="compositionally biased region" description="Polar residues" evidence="4">
    <location>
        <begin position="1982"/>
        <end position="1992"/>
    </location>
</feature>
<sequence length="2956" mass="330772">MERRRCMVGEEGGIGGGAPCGGGGRSCGGIGGVNLLLDGENGRLVRRTVGIMDSSPRGSYPNKGAGITVTISFGPDDSAAVKCAVIPRTPHSYTTRTTLSGARVSELAYLTRQEGFVTVTCLEHELVAVEWCSATATEALRAASESSGEGGGATCWCTFCCFAMAELQGRLLAYARAGDAGGVEATLRGGAGLDTPGMDSEYPGRCAIHHASASGHVDVVRLLISWGTDVNLVSRFDGDAGGRPAHLAAEAGYTRTLMDLLEAGADPFYYDNHGFMPLHRAAARGRWRVLKVFKYYGYDLSIRAADWSTALHLAAACGNLRLVTWLVHNGVRPDLADKHGRTALCHPQVRFHKEVQDYLFRVCRSMYCDSWVDSYFPSDYYMGQYQNYHGRHYTRQNRPYSRPQKVSTANQATSSTPSDKASKAQSENFPMEKSITSSGEGFNVDQTTNSALSEPQKSTHTEASSILTQTEPQIKLLEGLQSTKPQTIMNTLKSVEPPSQQTVSKPWPLTSQESQREPWQMDVMNVNHSGDNGECPLKTEVWENDYLGEDLDVYQDKGEVMNVCQLEELSGQWKTDNTNKTKKNEQVTQNNECLYQRQSVISEDIEKNKQQNNKLKKSIEDENSNKVNNNHHEEIDMKAIIPKGDLQKESEEASHQKLQTVESKSEIEDSRKSSYRKHLEQDMKAHGTGNSKGTSGMKEIVTVGSASNIDNAGSNENEKVTSVDYYKNKERKKGKEKALHRMVGEDREEPGESSGYMEETGISDGNHLNGLMKEPENNEHDKSVSFDSMKKTKSSVLGKTEATMLNGSLHTESEMHNIPLTVKSCDKKNTEELKEKRYLPDKFKSKENKTYFTHDAINKGDNVKKNKKERVFSNTEASSQPKPTGEITEISENHQTEQNIKAQKNSPEHRSCQSGTERMENEGLKNRDMTEKGVSQNMVPDKNENITVLTVTYTKEEKSVIKDIKTQGLTENNPIIKENRLSNETELVEKQTEPKIKSKADEHKFLPAEDSVKESQKELCVDLEEHFIDTTTLSRPASDYDHKATHRQKSSEIEYCKQENNLHQPDVTHTQKTNLHGVSRNEDTPSRDANTCVSNESRPNKTSHKMVSFTHEECKPNLIEDEKSQKENESLKMKPIKDKKKVPLLQKPKIGKTMETLKKNDKINNVSKNQDTDEKKENDTLSGSILNGEHEKKYRNGEDTCKLGEKDNIMQIPEKLESKSKRKFTSDDSSEAKQLHVPQNMRATTNKTDKKEFQEVISNVPETDATRIKPKAKEQVKQTKDGNEETDLTKKTNNVNKNAKKEKRKIKKTCGSEDTLLSLQSSEKPVENGTAKAKEHIQPVEAIELKPEQCVKEPEEMEGQCTKDLESDRSKKGEHNITELTKKENRGSNGIHSEDKRMDNKTSKGDELNKCSLKNKKLDSELPKHKQPMKDEPHKQDLKVNGSEAEHIKRSKAVKELGTNKKEDIMPDDKMLEQYQGEGGKTKKQKKDRNSKKADLKESGKKEDTNKNCKIKELEGKMTSLPEGKGDDCTVKPQVEREQPTEESNAREPKVEKEKSTKPKLNEALNREKLDKNSPVTEPKHGEFPNQGDEIKISKDQPKGEKSKSIIASLKTSESNALHKSVRFEPKAESTTKKESGVQKLPVVGVDQKANVKMLSYSEDKKTKEFETDPSAKTSLEIASEAVVDKAVKKTTKKAGSKNTNEKCGEQSHSESETEKQGIKQSSKSRRKDKQRKHLQMQRIQLSFSNEIQLVKDQKHSKEVKMEDRNPEVPKEKHIKSREKDEQTHKKSKRKGRDMPNSESSLGELSDKGMSDAETLRKEKKKYQSTDVSDEQKSHIEKKTKGEGKQQKKKQRKNRRGADTATKQEAQKSELPKTGLDQHTPSDSRLAAQVKDKPSDKKKENLNDTSTKQELKETKVVVDVVDEKGDPYCAENEITGKGNSEEDQKQCDDAQVEKLGAESNSEGVQGENRNKKVTCDIEEMPTVSSSYNQTHADNPREADEMNYKNTMKNEGKPVNKSEKVSREKEDELIIPHNIGAYSEKCNGTDMTTDQCPKLIPEEPVQENEKITCKSQLHSVDLQVKLPNRYHEYQVSSLEERKATDIRNGIIEGDEASGKCTLQIKSTFEEISKGSTPSDISDPKENEPPLTKEKEKVSLLEEPKMGEPPVKKTKIDPPVQEPKEGESLLTKIKENEILIKEPKKKKHLIREINKNEQKVKETKESKPSVRKTKKNYNSIKEEDKRAEVNDLKTEQPKCKIESSQTSENAAPNAVGKDITVDEKPDANILELPQELSKDLCKVLEEPTINSNVKEVGLPAGVCEDITQRESSRSDASEVTEKTALDDNEVSIDLTILTSKVAKEPATNIMTVTQEPVAVIDNKTGHEALANICWGKVELAEDASWGPQETHANTRVPGQEPAILACEGVEEPNKNREVCSSNIPFMESKLTEDFTQVKNKQERPSALDSMVAVKNPKEPRDDFSAQELTAESGVRDLCDEPVELIVDNTQATCSKEKLAINASPVDADDPLGNSMLTSITKVDAGENFADSVDNNTRAFNDLKEIGVNGESVPEENHIANVIPGVKKAETNEGVIDSGLAHEQPTALRKVDEDQEMRMTTKDDVPVEGQAPEYIKSSTDNSKSMQNIGKEELHCSEDSHITSIVQCFFSLPAIRNYFTSDTYSRSESGPACDQGRGQVAKALADVFKALATGSDTISPLHHLRMLLGSQAHSGSPINQPQDCPFALLSTLLAMLHCDLLSQSKTQEPTAIVSGQCRVRDTSVISEWFQCMMETRYTCEKSFSVSRSRKPISVINIGVPVNSRYSLQELVVRQPQPECVKWDCPACNVQHLCRHQNWFVRTPPLLILHVSRRECQDKDTASPTFLTEYLNLHDIMLPSSAQRNVEYQLQGMISTTFNHHTAAYYYDSTSNAWTRYQNSNATKTDINTVLSERNAVVLFYVAQK</sequence>
<feature type="compositionally biased region" description="Polar residues" evidence="4">
    <location>
        <begin position="896"/>
        <end position="905"/>
    </location>
</feature>
<dbReference type="EMBL" id="JAWQEG010003882">
    <property type="protein sequence ID" value="KAK3864042.1"/>
    <property type="molecule type" value="Genomic_DNA"/>
</dbReference>
<feature type="compositionally biased region" description="Basic and acidic residues" evidence="4">
    <location>
        <begin position="1170"/>
        <end position="1179"/>
    </location>
</feature>
<dbReference type="Proteomes" id="UP001286313">
    <property type="component" value="Unassembled WGS sequence"/>
</dbReference>
<dbReference type="SMART" id="SM00248">
    <property type="entry name" value="ANK"/>
    <property type="match status" value="4"/>
</dbReference>
<feature type="compositionally biased region" description="Basic and acidic residues" evidence="4">
    <location>
        <begin position="1416"/>
        <end position="1472"/>
    </location>
</feature>
<feature type="compositionally biased region" description="Basic and acidic residues" evidence="4">
    <location>
        <begin position="1750"/>
        <end position="1785"/>
    </location>
</feature>
<feature type="compositionally biased region" description="Basic and acidic residues" evidence="4">
    <location>
        <begin position="1658"/>
        <end position="1667"/>
    </location>
</feature>